<gene>
    <name evidence="2" type="ORF">SAMN05216369_2828</name>
</gene>
<name>A0A1M6UH92_9GAMM</name>
<feature type="compositionally biased region" description="Basic and acidic residues" evidence="1">
    <location>
        <begin position="50"/>
        <end position="61"/>
    </location>
</feature>
<feature type="region of interest" description="Disordered" evidence="1">
    <location>
        <begin position="50"/>
        <end position="87"/>
    </location>
</feature>
<dbReference type="EMBL" id="FRAQ01000002">
    <property type="protein sequence ID" value="SHK68537.1"/>
    <property type="molecule type" value="Genomic_DNA"/>
</dbReference>
<dbReference type="RefSeq" id="WP_072798627.1">
    <property type="nucleotide sequence ID" value="NZ_FRAQ01000002.1"/>
</dbReference>
<proteinExistence type="predicted"/>
<accession>A0A1M6UH92</accession>
<keyword evidence="3" id="KW-1185">Reference proteome</keyword>
<sequence length="599" mass="68346">MKPSYTSKETLNRAQASAARFFDGSYGPFIDRVHPELKLKVQEQRAAREAEVSQRRAEANRLVKASKSPTDRFPGSTGAYFNRPAPRRKPVPIQLEMAKPGYAHNLDQAGTWTVIEYRKWADEYRIRMDTRPGAGAQTPDNAGDRVTAMLTERGARKISESCYYMACQRGGFSTFATLTLSQEAREKLGRRIMVPMFPANESGFPVIPLESARAKQGPLGVRYDLESETPRYNVAEINYQAGEIRHEKSGALYTPLKMGWKWSVQKEASRFFEAANKMYQRGWQYQNDQGEAVKVAGSRKCVAKKRPASKGDQFDAVATPIKFEPEPLAYLWVAENPDRIDTETGEYMGENPHLHIMMKWRVDHRHFEAWAARLEKLWGHGFAHLEKIKDPQKAGSYVAKAAGYLSKAQGKTDQGDIRGNRYGISARARAPGWIECERHQVGLMGWLLAEAHEKWNTKHGPKIARRDYLKKKLTGDISVRAGKVVQILAAQPHERKAIGNALEKVRRAIEALPRVSKYGAVFKSQEQLDRFMTWAHRQGWSERPQESLWLKQWRHNQLFRRNRSRLNASAEDFAAWYQQADSGEFALEGDYRGWEPADE</sequence>
<organism evidence="2 3">
    <name type="scientific">Marinobacter antarcticus</name>
    <dbReference type="NCBI Taxonomy" id="564117"/>
    <lineage>
        <taxon>Bacteria</taxon>
        <taxon>Pseudomonadati</taxon>
        <taxon>Pseudomonadota</taxon>
        <taxon>Gammaproteobacteria</taxon>
        <taxon>Pseudomonadales</taxon>
        <taxon>Marinobacteraceae</taxon>
        <taxon>Marinobacter</taxon>
    </lineage>
</organism>
<protein>
    <submittedName>
        <fullName evidence="2">Uncharacterized protein</fullName>
    </submittedName>
</protein>
<evidence type="ECO:0000256" key="1">
    <source>
        <dbReference type="SAM" id="MobiDB-lite"/>
    </source>
</evidence>
<evidence type="ECO:0000313" key="3">
    <source>
        <dbReference type="Proteomes" id="UP000184497"/>
    </source>
</evidence>
<dbReference type="Proteomes" id="UP000184497">
    <property type="component" value="Unassembled WGS sequence"/>
</dbReference>
<evidence type="ECO:0000313" key="2">
    <source>
        <dbReference type="EMBL" id="SHK68537.1"/>
    </source>
</evidence>
<reference evidence="3" key="1">
    <citation type="submission" date="2016-11" db="EMBL/GenBank/DDBJ databases">
        <authorList>
            <person name="Varghese N."/>
            <person name="Submissions S."/>
        </authorList>
    </citation>
    <scope>NUCLEOTIDE SEQUENCE [LARGE SCALE GENOMIC DNA]</scope>
    <source>
        <strain evidence="3">CGMCC 1.10835</strain>
    </source>
</reference>
<dbReference type="AlphaFoldDB" id="A0A1M6UH92"/>
<dbReference type="OrthoDB" id="5906096at2"/>